<proteinExistence type="predicted"/>
<organism evidence="2 3">
    <name type="scientific">Rubellimicrobium mesophilum DSM 19309</name>
    <dbReference type="NCBI Taxonomy" id="442562"/>
    <lineage>
        <taxon>Bacteria</taxon>
        <taxon>Pseudomonadati</taxon>
        <taxon>Pseudomonadota</taxon>
        <taxon>Alphaproteobacteria</taxon>
        <taxon>Rhodobacterales</taxon>
        <taxon>Roseobacteraceae</taxon>
        <taxon>Rubellimicrobium</taxon>
    </lineage>
</organism>
<name>A0A017HMA8_9RHOB</name>
<keyword evidence="1" id="KW-1133">Transmembrane helix</keyword>
<protein>
    <submittedName>
        <fullName evidence="2">Uncharacterized protein</fullName>
    </submittedName>
</protein>
<sequence>MGNEIGERFSGGGGSVAFWRGVAACALLVTAIVLVLLLAS</sequence>
<gene>
    <name evidence="2" type="ORF">Rumeso_02964</name>
</gene>
<comment type="caution">
    <text evidence="2">The sequence shown here is derived from an EMBL/GenBank/DDBJ whole genome shotgun (WGS) entry which is preliminary data.</text>
</comment>
<dbReference type="Proteomes" id="UP000019666">
    <property type="component" value="Unassembled WGS sequence"/>
</dbReference>
<reference evidence="2 3" key="1">
    <citation type="submission" date="2013-02" db="EMBL/GenBank/DDBJ databases">
        <authorList>
            <person name="Fiebig A."/>
            <person name="Goeker M."/>
            <person name="Klenk H.-P.P."/>
        </authorList>
    </citation>
    <scope>NUCLEOTIDE SEQUENCE [LARGE SCALE GENOMIC DNA]</scope>
    <source>
        <strain evidence="2 3">DSM 19309</strain>
    </source>
</reference>
<keyword evidence="1" id="KW-0812">Transmembrane</keyword>
<dbReference type="RefSeq" id="WP_281177565.1">
    <property type="nucleotide sequence ID" value="NZ_KK088578.1"/>
</dbReference>
<evidence type="ECO:0000313" key="3">
    <source>
        <dbReference type="Proteomes" id="UP000019666"/>
    </source>
</evidence>
<dbReference type="AlphaFoldDB" id="A0A017HMA8"/>
<feature type="transmembrane region" description="Helical" evidence="1">
    <location>
        <begin position="17"/>
        <end position="39"/>
    </location>
</feature>
<accession>A0A017HMA8</accession>
<evidence type="ECO:0000313" key="2">
    <source>
        <dbReference type="EMBL" id="EYD75481.1"/>
    </source>
</evidence>
<evidence type="ECO:0000256" key="1">
    <source>
        <dbReference type="SAM" id="Phobius"/>
    </source>
</evidence>
<keyword evidence="3" id="KW-1185">Reference proteome</keyword>
<keyword evidence="1" id="KW-0472">Membrane</keyword>
<dbReference type="HOGENOM" id="CLU_3295962_0_0_5"/>
<dbReference type="EMBL" id="AOSK01000080">
    <property type="protein sequence ID" value="EYD75481.1"/>
    <property type="molecule type" value="Genomic_DNA"/>
</dbReference>